<dbReference type="EMBL" id="CP093442">
    <property type="protein sequence ID" value="UOF02059.1"/>
    <property type="molecule type" value="Genomic_DNA"/>
</dbReference>
<name>A0ABY4CBA0_9BACT</name>
<feature type="region of interest" description="Disordered" evidence="4">
    <location>
        <begin position="54"/>
        <end position="76"/>
    </location>
</feature>
<evidence type="ECO:0000313" key="7">
    <source>
        <dbReference type="Proteomes" id="UP000830116"/>
    </source>
</evidence>
<keyword evidence="2 3" id="KW-0408">Iron</keyword>
<keyword evidence="3" id="KW-0349">Heme</keyword>
<gene>
    <name evidence="6" type="ORF">MNR06_03705</name>
</gene>
<keyword evidence="7" id="KW-1185">Reference proteome</keyword>
<dbReference type="Proteomes" id="UP000830116">
    <property type="component" value="Chromosome"/>
</dbReference>
<evidence type="ECO:0000256" key="4">
    <source>
        <dbReference type="SAM" id="MobiDB-lite"/>
    </source>
</evidence>
<reference evidence="6" key="1">
    <citation type="submission" date="2022-03" db="EMBL/GenBank/DDBJ databases">
        <title>Genome Identification and Characterization of new species Bdellovibrio reynosense LBG001 sp. nov. from a Mexico soil sample.</title>
        <authorList>
            <person name="Camilli A."/>
            <person name="Ajao Y."/>
            <person name="Guo X."/>
        </authorList>
    </citation>
    <scope>NUCLEOTIDE SEQUENCE</scope>
    <source>
        <strain evidence="6">LBG001</strain>
    </source>
</reference>
<sequence>MKRIKRMHVGKIVAIIAGALLLITAFQNCGQQLGEGFQMDQKALQELSQNAELNAGDKSADENEDEEEVPEEQSTGDLCEDQLYAKFGSGYYVFLKNNCASCHNGDHEAPGFASKNSLMSYQVFKDKGYQLISTNALSAAHNPPYTGTHHTGTISSLKTEWESAVNSWVDCKGGSVANNSVVTGYKTNAAILENKANAAYWGALSWNMSTAADMPTNAAKFPLSIKIEAQVAMVSGNQVGYAVRNPIMSLTTGTQKYRVKGLFFYVNDKLLDSATVYRNIDAVICAGTPVNLAPVGNAQLLVLSSIKATDKFALQFSSIEKVDATAKCGTTSTETVPVDNTPATVSFTQLVSNDPKLGVFKSQCLSCHTGAGARAGLDLTNYNAAKAKASVILTRINDAGSPMPTNGLMSSAMRAVVEKWVSTGAPK</sequence>
<dbReference type="InterPro" id="IPR009056">
    <property type="entry name" value="Cyt_c-like_dom"/>
</dbReference>
<dbReference type="PROSITE" id="PS51007">
    <property type="entry name" value="CYTC"/>
    <property type="match status" value="1"/>
</dbReference>
<keyword evidence="1 3" id="KW-0479">Metal-binding</keyword>
<feature type="domain" description="Cytochrome c" evidence="5">
    <location>
        <begin position="351"/>
        <end position="425"/>
    </location>
</feature>
<evidence type="ECO:0000313" key="6">
    <source>
        <dbReference type="EMBL" id="UOF02059.1"/>
    </source>
</evidence>
<dbReference type="RefSeq" id="WP_243538682.1">
    <property type="nucleotide sequence ID" value="NZ_CP093442.1"/>
</dbReference>
<evidence type="ECO:0000256" key="2">
    <source>
        <dbReference type="ARBA" id="ARBA00023004"/>
    </source>
</evidence>
<feature type="compositionally biased region" description="Acidic residues" evidence="4">
    <location>
        <begin position="62"/>
        <end position="71"/>
    </location>
</feature>
<proteinExistence type="predicted"/>
<protein>
    <recommendedName>
        <fullName evidence="5">Cytochrome c domain-containing protein</fullName>
    </recommendedName>
</protein>
<evidence type="ECO:0000256" key="3">
    <source>
        <dbReference type="PROSITE-ProRule" id="PRU00433"/>
    </source>
</evidence>
<accession>A0ABY4CBA0</accession>
<evidence type="ECO:0000259" key="5">
    <source>
        <dbReference type="PROSITE" id="PS51007"/>
    </source>
</evidence>
<organism evidence="6 7">
    <name type="scientific">Bdellovibrio reynosensis</name>
    <dbReference type="NCBI Taxonomy" id="2835041"/>
    <lineage>
        <taxon>Bacteria</taxon>
        <taxon>Pseudomonadati</taxon>
        <taxon>Bdellovibrionota</taxon>
        <taxon>Bdellovibrionia</taxon>
        <taxon>Bdellovibrionales</taxon>
        <taxon>Pseudobdellovibrionaceae</taxon>
        <taxon>Bdellovibrio</taxon>
    </lineage>
</organism>
<evidence type="ECO:0000256" key="1">
    <source>
        <dbReference type="ARBA" id="ARBA00022723"/>
    </source>
</evidence>